<dbReference type="Proteomes" id="UP000282125">
    <property type="component" value="Unassembled WGS sequence"/>
</dbReference>
<protein>
    <submittedName>
        <fullName evidence="2">Uncharacterized protein</fullName>
    </submittedName>
</protein>
<evidence type="ECO:0000313" key="3">
    <source>
        <dbReference type="Proteomes" id="UP000282125"/>
    </source>
</evidence>
<feature type="compositionally biased region" description="Basic and acidic residues" evidence="1">
    <location>
        <begin position="32"/>
        <end position="42"/>
    </location>
</feature>
<evidence type="ECO:0000256" key="1">
    <source>
        <dbReference type="SAM" id="MobiDB-lite"/>
    </source>
</evidence>
<evidence type="ECO:0000313" key="2">
    <source>
        <dbReference type="EMBL" id="RRH75881.1"/>
    </source>
</evidence>
<proteinExistence type="predicted"/>
<accession>A0A3P3DP05</accession>
<feature type="region of interest" description="Disordered" evidence="1">
    <location>
        <begin position="1"/>
        <end position="42"/>
    </location>
</feature>
<dbReference type="OrthoDB" id="8451553at2"/>
<reference evidence="2 3" key="1">
    <citation type="submission" date="2018-11" db="EMBL/GenBank/DDBJ databases">
        <title>Gemmobacter sp. nov., YIM 102744-1 draft genome.</title>
        <authorList>
            <person name="Li G."/>
            <person name="Jiang Y."/>
        </authorList>
    </citation>
    <scope>NUCLEOTIDE SEQUENCE [LARGE SCALE GENOMIC DNA]</scope>
    <source>
        <strain evidence="2 3">YIM 102744-1</strain>
    </source>
</reference>
<dbReference type="EMBL" id="RRAZ01000009">
    <property type="protein sequence ID" value="RRH75881.1"/>
    <property type="molecule type" value="Genomic_DNA"/>
</dbReference>
<sequence>MDHSDAPRRSQRSREGSHGSNLSGNYRTPRVSSERKSTPDRQVAEIHIRIAIMNRCPAMGLAEIERVK</sequence>
<comment type="caution">
    <text evidence="2">The sequence shown here is derived from an EMBL/GenBank/DDBJ whole genome shotgun (WGS) entry which is preliminary data.</text>
</comment>
<keyword evidence="3" id="KW-1185">Reference proteome</keyword>
<organism evidence="2 3">
    <name type="scientific">Falsigemmobacter faecalis</name>
    <dbReference type="NCBI Taxonomy" id="2488730"/>
    <lineage>
        <taxon>Bacteria</taxon>
        <taxon>Pseudomonadati</taxon>
        <taxon>Pseudomonadota</taxon>
        <taxon>Alphaproteobacteria</taxon>
        <taxon>Rhodobacterales</taxon>
        <taxon>Paracoccaceae</taxon>
        <taxon>Falsigemmobacter</taxon>
    </lineage>
</organism>
<feature type="compositionally biased region" description="Basic and acidic residues" evidence="1">
    <location>
        <begin position="1"/>
        <end position="17"/>
    </location>
</feature>
<dbReference type="AlphaFoldDB" id="A0A3P3DP05"/>
<gene>
    <name evidence="2" type="ORF">EG244_08145</name>
</gene>
<name>A0A3P3DP05_9RHOB</name>